<accession>A0A9P4NAQ5</accession>
<dbReference type="Proteomes" id="UP000800093">
    <property type="component" value="Unassembled WGS sequence"/>
</dbReference>
<name>A0A9P4NAQ5_9PLEO</name>
<evidence type="ECO:0000313" key="2">
    <source>
        <dbReference type="EMBL" id="KAF2269762.1"/>
    </source>
</evidence>
<dbReference type="AlphaFoldDB" id="A0A9P4NAQ5"/>
<keyword evidence="3" id="KW-1185">Reference proteome</keyword>
<feature type="region of interest" description="Disordered" evidence="1">
    <location>
        <begin position="1"/>
        <end position="104"/>
    </location>
</feature>
<feature type="compositionally biased region" description="Polar residues" evidence="1">
    <location>
        <begin position="1"/>
        <end position="10"/>
    </location>
</feature>
<feature type="compositionally biased region" description="Low complexity" evidence="1">
    <location>
        <begin position="11"/>
        <end position="53"/>
    </location>
</feature>
<proteinExistence type="predicted"/>
<evidence type="ECO:0000256" key="1">
    <source>
        <dbReference type="SAM" id="MobiDB-lite"/>
    </source>
</evidence>
<protein>
    <submittedName>
        <fullName evidence="2">Uncharacterized protein</fullName>
    </submittedName>
</protein>
<comment type="caution">
    <text evidence="2">The sequence shown here is derived from an EMBL/GenBank/DDBJ whole genome shotgun (WGS) entry which is preliminary data.</text>
</comment>
<evidence type="ECO:0000313" key="3">
    <source>
        <dbReference type="Proteomes" id="UP000800093"/>
    </source>
</evidence>
<reference evidence="3" key="1">
    <citation type="journal article" date="2020" name="Stud. Mycol.">
        <title>101 Dothideomycetes genomes: A test case for predicting lifestyles and emergence of pathogens.</title>
        <authorList>
            <person name="Haridas S."/>
            <person name="Albert R."/>
            <person name="Binder M."/>
            <person name="Bloem J."/>
            <person name="LaButti K."/>
            <person name="Salamov A."/>
            <person name="Andreopoulos B."/>
            <person name="Baker S."/>
            <person name="Barry K."/>
            <person name="Bills G."/>
            <person name="Bluhm B."/>
            <person name="Cannon C."/>
            <person name="Castanera R."/>
            <person name="Culley D."/>
            <person name="Daum C."/>
            <person name="Ezra D."/>
            <person name="Gonzalez J."/>
            <person name="Henrissat B."/>
            <person name="Kuo A."/>
            <person name="Liang C."/>
            <person name="Lipzen A."/>
            <person name="Lutzoni F."/>
            <person name="Magnuson J."/>
            <person name="Mondo S."/>
            <person name="Nolan M."/>
            <person name="Ohm R."/>
            <person name="Pangilinan J."/>
            <person name="Park H.-J."/>
            <person name="Ramirez L."/>
            <person name="Alfaro M."/>
            <person name="Sun H."/>
            <person name="Tritt A."/>
            <person name="Yoshinaga Y."/>
            <person name="Zwiers L.-H."/>
            <person name="Turgeon B."/>
            <person name="Goodwin S."/>
            <person name="Spatafora J."/>
            <person name="Crous P."/>
            <person name="Grigoriev I."/>
        </authorList>
    </citation>
    <scope>NUCLEOTIDE SEQUENCE [LARGE SCALE GENOMIC DNA]</scope>
    <source>
        <strain evidence="3">CBS 304.66</strain>
    </source>
</reference>
<dbReference type="EMBL" id="ML986581">
    <property type="protein sequence ID" value="KAF2269762.1"/>
    <property type="molecule type" value="Genomic_DNA"/>
</dbReference>
<gene>
    <name evidence="2" type="ORF">CC78DRAFT_239244</name>
</gene>
<organism evidence="2 3">
    <name type="scientific">Lojkania enalia</name>
    <dbReference type="NCBI Taxonomy" id="147567"/>
    <lineage>
        <taxon>Eukaryota</taxon>
        <taxon>Fungi</taxon>
        <taxon>Dikarya</taxon>
        <taxon>Ascomycota</taxon>
        <taxon>Pezizomycotina</taxon>
        <taxon>Dothideomycetes</taxon>
        <taxon>Pleosporomycetidae</taxon>
        <taxon>Pleosporales</taxon>
        <taxon>Pleosporales incertae sedis</taxon>
        <taxon>Lojkania</taxon>
    </lineage>
</organism>
<dbReference type="OrthoDB" id="20105at2759"/>
<sequence length="143" mass="16372">MSNQFPNQRFSESSQQEWQEQYQQQNPQPQQQQYGQEYQSHYGTQQSAQQQPFEQPPGLPPRRSATDLALPSGQDRAEQLETMQAYEASKQPSEDDNNQALLEREFPNIDGSLIAAIYGDSKSLSATREMLMELSRDASQNQQ</sequence>